<gene>
    <name evidence="1" type="ORF">OHT75_01865</name>
</gene>
<organism evidence="1 2">
    <name type="scientific">Shewanella subflava</name>
    <dbReference type="NCBI Taxonomy" id="2986476"/>
    <lineage>
        <taxon>Bacteria</taxon>
        <taxon>Pseudomonadati</taxon>
        <taxon>Pseudomonadota</taxon>
        <taxon>Gammaproteobacteria</taxon>
        <taxon>Alteromonadales</taxon>
        <taxon>Shewanellaceae</taxon>
        <taxon>Shewanella</taxon>
    </lineage>
</organism>
<evidence type="ECO:0000313" key="2">
    <source>
        <dbReference type="Proteomes" id="UP001163714"/>
    </source>
</evidence>
<evidence type="ECO:0000313" key="1">
    <source>
        <dbReference type="EMBL" id="MCW3171220.1"/>
    </source>
</evidence>
<dbReference type="InterPro" id="IPR009678">
    <property type="entry name" value="Phage_tail_completion_R"/>
</dbReference>
<accession>A0ABT3I5A2</accession>
<dbReference type="RefSeq" id="WP_264724687.1">
    <property type="nucleotide sequence ID" value="NZ_JAPDMX010000002.1"/>
</dbReference>
<proteinExistence type="predicted"/>
<sequence length="154" mass="17749">MTVLNDLTMHLYESLKPAIKLNDIDAWQDNGQLHIIQDDQGKGILIAKWQHSAVIAIERLPHRHINPYTVLAILAAWLSDNEWPQEEYGLTEPSIDIDVISHDHAQMFISLELVEDLEIEEDEQGPIQYLGKKFKLTNIVTDWAEEVQVENKRS</sequence>
<comment type="caution">
    <text evidence="1">The sequence shown here is derived from an EMBL/GenBank/DDBJ whole genome shotgun (WGS) entry which is preliminary data.</text>
</comment>
<keyword evidence="2" id="KW-1185">Reference proteome</keyword>
<protein>
    <submittedName>
        <fullName evidence="1">Phage tail protein</fullName>
    </submittedName>
</protein>
<reference evidence="1" key="1">
    <citation type="submission" date="2022-10" db="EMBL/GenBank/DDBJ databases">
        <title>Shewanella flava sp. nov, isolated from the estuary of the Fenhe River into the Yellow River.</title>
        <authorList>
            <person name="Li Y."/>
        </authorList>
    </citation>
    <scope>NUCLEOTIDE SEQUENCE</scope>
    <source>
        <strain evidence="1">FYR11-62</strain>
    </source>
</reference>
<name>A0ABT3I5A2_9GAMM</name>
<dbReference type="Pfam" id="PF06891">
    <property type="entry name" value="P2_Phage_GpR"/>
    <property type="match status" value="1"/>
</dbReference>
<dbReference type="EMBL" id="JAPDMX010000002">
    <property type="protein sequence ID" value="MCW3171220.1"/>
    <property type="molecule type" value="Genomic_DNA"/>
</dbReference>
<dbReference type="Proteomes" id="UP001163714">
    <property type="component" value="Unassembled WGS sequence"/>
</dbReference>